<dbReference type="InterPro" id="IPR029056">
    <property type="entry name" value="Ribokinase-like"/>
</dbReference>
<dbReference type="PANTHER" id="PTHR45769">
    <property type="entry name" value="ADENOSINE KINASE"/>
    <property type="match status" value="1"/>
</dbReference>
<feature type="active site" description="Proton acceptor" evidence="9">
    <location>
        <position position="319"/>
    </location>
</feature>
<dbReference type="GO" id="GO:0005524">
    <property type="term" value="F:ATP binding"/>
    <property type="evidence" value="ECO:0007669"/>
    <property type="project" value="UniProtKB-UniRule"/>
</dbReference>
<comment type="pathway">
    <text evidence="1 10">Purine metabolism; AMP biosynthesis via salvage pathway; AMP from adenosine: step 1/1.</text>
</comment>
<dbReference type="Gene3D" id="3.30.1110.10">
    <property type="match status" value="1"/>
</dbReference>
<dbReference type="KEGG" id="csol:105365087"/>
<dbReference type="AlphaFoldDB" id="A0AAJ6YNV9"/>
<comment type="cofactor">
    <cofactor evidence="10">
        <name>Mg(2+)</name>
        <dbReference type="ChEBI" id="CHEBI:18420"/>
    </cofactor>
    <text evidence="10">Binds 3 Mg(2+) ions per subunit.</text>
</comment>
<comment type="catalytic activity">
    <reaction evidence="10">
        <text>adenosine + ATP = AMP + ADP + H(+)</text>
        <dbReference type="Rhea" id="RHEA:20824"/>
        <dbReference type="ChEBI" id="CHEBI:15378"/>
        <dbReference type="ChEBI" id="CHEBI:16335"/>
        <dbReference type="ChEBI" id="CHEBI:30616"/>
        <dbReference type="ChEBI" id="CHEBI:456215"/>
        <dbReference type="ChEBI" id="CHEBI:456216"/>
        <dbReference type="EC" id="2.7.1.20"/>
    </reaction>
</comment>
<evidence type="ECO:0000256" key="2">
    <source>
        <dbReference type="ARBA" id="ARBA00010688"/>
    </source>
</evidence>
<dbReference type="Pfam" id="PF00294">
    <property type="entry name" value="PfkB"/>
    <property type="match status" value="1"/>
</dbReference>
<keyword evidence="10" id="KW-0539">Nucleus</keyword>
<evidence type="ECO:0000256" key="1">
    <source>
        <dbReference type="ARBA" id="ARBA00004801"/>
    </source>
</evidence>
<dbReference type="GO" id="GO:0044209">
    <property type="term" value="P:AMP salvage"/>
    <property type="evidence" value="ECO:0007669"/>
    <property type="project" value="UniProtKB-UniRule"/>
</dbReference>
<evidence type="ECO:0000259" key="11">
    <source>
        <dbReference type="Pfam" id="PF00294"/>
    </source>
</evidence>
<evidence type="ECO:0000313" key="13">
    <source>
        <dbReference type="RefSeq" id="XP_011501475.1"/>
    </source>
</evidence>
<feature type="domain" description="Carbohydrate kinase PfkB" evidence="11">
    <location>
        <begin position="57"/>
        <end position="358"/>
    </location>
</feature>
<organism evidence="12 13">
    <name type="scientific">Ceratosolen solmsi marchali</name>
    <dbReference type="NCBI Taxonomy" id="326594"/>
    <lineage>
        <taxon>Eukaryota</taxon>
        <taxon>Metazoa</taxon>
        <taxon>Ecdysozoa</taxon>
        <taxon>Arthropoda</taxon>
        <taxon>Hexapoda</taxon>
        <taxon>Insecta</taxon>
        <taxon>Pterygota</taxon>
        <taxon>Neoptera</taxon>
        <taxon>Endopterygota</taxon>
        <taxon>Hymenoptera</taxon>
        <taxon>Apocrita</taxon>
        <taxon>Proctotrupomorpha</taxon>
        <taxon>Chalcidoidea</taxon>
        <taxon>Agaonidae</taxon>
        <taxon>Agaoninae</taxon>
        <taxon>Ceratosolen</taxon>
    </lineage>
</organism>
<keyword evidence="7 10" id="KW-0418">Kinase</keyword>
<evidence type="ECO:0000256" key="10">
    <source>
        <dbReference type="RuleBase" id="RU368116"/>
    </source>
</evidence>
<evidence type="ECO:0000256" key="7">
    <source>
        <dbReference type="ARBA" id="ARBA00022777"/>
    </source>
</evidence>
<evidence type="ECO:0000256" key="6">
    <source>
        <dbReference type="ARBA" id="ARBA00022741"/>
    </source>
</evidence>
<reference evidence="13" key="1">
    <citation type="submission" date="2025-08" db="UniProtKB">
        <authorList>
            <consortium name="RefSeq"/>
        </authorList>
    </citation>
    <scope>IDENTIFICATION</scope>
</reference>
<evidence type="ECO:0000256" key="8">
    <source>
        <dbReference type="ARBA" id="ARBA00022840"/>
    </source>
</evidence>
<comment type="similarity">
    <text evidence="2 10">Belongs to the carbohydrate kinase PfkB family.</text>
</comment>
<dbReference type="Proteomes" id="UP000695007">
    <property type="component" value="Unplaced"/>
</dbReference>
<comment type="function">
    <text evidence="10">ATP dependent phosphorylation of adenosine and other related nucleoside analogs to monophosphate derivatives.</text>
</comment>
<dbReference type="PANTHER" id="PTHR45769:SF3">
    <property type="entry name" value="ADENOSINE KINASE"/>
    <property type="match status" value="1"/>
</dbReference>
<keyword evidence="4 10" id="KW-0808">Transferase</keyword>
<evidence type="ECO:0000256" key="3">
    <source>
        <dbReference type="ARBA" id="ARBA00012119"/>
    </source>
</evidence>
<keyword evidence="5 10" id="KW-0660">Purine salvage</keyword>
<dbReference type="GO" id="GO:0005634">
    <property type="term" value="C:nucleus"/>
    <property type="evidence" value="ECO:0007669"/>
    <property type="project" value="UniProtKB-SubCell"/>
</dbReference>
<comment type="subcellular location">
    <subcellularLocation>
        <location evidence="10">Nucleus</location>
    </subcellularLocation>
</comment>
<dbReference type="GO" id="GO:0004001">
    <property type="term" value="F:adenosine kinase activity"/>
    <property type="evidence" value="ECO:0007669"/>
    <property type="project" value="UniProtKB-UniRule"/>
</dbReference>
<dbReference type="RefSeq" id="XP_011501475.1">
    <property type="nucleotide sequence ID" value="XM_011503173.1"/>
</dbReference>
<dbReference type="InterPro" id="IPR011611">
    <property type="entry name" value="PfkB_dom"/>
</dbReference>
<dbReference type="InterPro" id="IPR002173">
    <property type="entry name" value="Carboh/pur_kinase_PfkB_CS"/>
</dbReference>
<proteinExistence type="inferred from homology"/>
<dbReference type="PRINTS" id="PR00989">
    <property type="entry name" value="ADENOKINASE"/>
</dbReference>
<evidence type="ECO:0000256" key="5">
    <source>
        <dbReference type="ARBA" id="ARBA00022726"/>
    </source>
</evidence>
<evidence type="ECO:0000256" key="9">
    <source>
        <dbReference type="PIRSR" id="PIRSR601805-1"/>
    </source>
</evidence>
<name>A0AAJ6YNV9_9HYME</name>
<dbReference type="GO" id="GO:0006144">
    <property type="term" value="P:purine nucleobase metabolic process"/>
    <property type="evidence" value="ECO:0007669"/>
    <property type="project" value="TreeGrafter"/>
</dbReference>
<accession>A0AAJ6YNV9</accession>
<dbReference type="GO" id="GO:0005829">
    <property type="term" value="C:cytosol"/>
    <property type="evidence" value="ECO:0007669"/>
    <property type="project" value="TreeGrafter"/>
</dbReference>
<dbReference type="EC" id="2.7.1.20" evidence="3 10"/>
<keyword evidence="8 10" id="KW-0067">ATP-binding</keyword>
<sequence>MSMKEIVANFKHPVAMAFGNPLLDVIISNDDNNLVSKYNLTLDAQIELKEKDINQLCAELTDESKIITRAGGSAQNTMRILQKLCGDLNSSKMCVYYGGLGDDSRGKTLEKLVQAANIDARYVIHSTLPTGICVSIIKGAYRTLAANIGAASIFTLEDLKHLELPFNSVKVIYIEGFFITHSLDVAKEVVKKAQERNIVTAFNLSATYIFKDHHAALCEMVGIAKIVFGNAKEMIALANSLNLEFENVTDIPFLLNNLKSVTISASNSLSSDWLSNDSIFVMTQGGADPAIIVWGQGCSAQVSPVKPRSPIIDTTGAGDSLVAGFLAGMITGRDPKTCLEWGCKVASDVITNLGVTLSDDLPFDFLEC</sequence>
<keyword evidence="10" id="KW-0460">Magnesium</keyword>
<gene>
    <name evidence="13" type="primary">LOC105365087</name>
</gene>
<evidence type="ECO:0000256" key="4">
    <source>
        <dbReference type="ARBA" id="ARBA00022679"/>
    </source>
</evidence>
<evidence type="ECO:0000313" key="12">
    <source>
        <dbReference type="Proteomes" id="UP000695007"/>
    </source>
</evidence>
<dbReference type="SUPFAM" id="SSF53613">
    <property type="entry name" value="Ribokinase-like"/>
    <property type="match status" value="1"/>
</dbReference>
<comment type="subunit">
    <text evidence="10">Monomer.</text>
</comment>
<keyword evidence="12" id="KW-1185">Reference proteome</keyword>
<dbReference type="Gene3D" id="3.40.1190.20">
    <property type="match status" value="1"/>
</dbReference>
<dbReference type="GeneID" id="105365087"/>
<dbReference type="PROSITE" id="PS00584">
    <property type="entry name" value="PFKB_KINASES_2"/>
    <property type="match status" value="1"/>
</dbReference>
<dbReference type="InterPro" id="IPR001805">
    <property type="entry name" value="Adenokinase"/>
</dbReference>
<keyword evidence="6 10" id="KW-0547">Nucleotide-binding</keyword>
<dbReference type="CTD" id="44750"/>
<protein>
    <recommendedName>
        <fullName evidence="3 10">Adenosine kinase</fullName>
        <shortName evidence="10">AK</shortName>
        <ecNumber evidence="3 10">2.7.1.20</ecNumber>
    </recommendedName>
    <alternativeName>
        <fullName evidence="10">Adenosine 5'-phosphotransferase</fullName>
    </alternativeName>
</protein>
<dbReference type="CDD" id="cd01168">
    <property type="entry name" value="adenosine_kinase"/>
    <property type="match status" value="1"/>
</dbReference>
<dbReference type="GO" id="GO:0006166">
    <property type="term" value="P:purine ribonucleoside salvage"/>
    <property type="evidence" value="ECO:0007669"/>
    <property type="project" value="UniProtKB-KW"/>
</dbReference>